<gene>
    <name evidence="1" type="ORF">BpHYR1_033715</name>
</gene>
<reference evidence="1 2" key="1">
    <citation type="journal article" date="2018" name="Sci. Rep.">
        <title>Genomic signatures of local adaptation to the degree of environmental predictability in rotifers.</title>
        <authorList>
            <person name="Franch-Gras L."/>
            <person name="Hahn C."/>
            <person name="Garcia-Roger E.M."/>
            <person name="Carmona M.J."/>
            <person name="Serra M."/>
            <person name="Gomez A."/>
        </authorList>
    </citation>
    <scope>NUCLEOTIDE SEQUENCE [LARGE SCALE GENOMIC DNA]</scope>
    <source>
        <strain evidence="1">HYR1</strain>
    </source>
</reference>
<feature type="non-terminal residue" evidence="1">
    <location>
        <position position="87"/>
    </location>
</feature>
<protein>
    <submittedName>
        <fullName evidence="1">Uncharacterized protein</fullName>
    </submittedName>
</protein>
<dbReference type="AlphaFoldDB" id="A0A3M7PQZ5"/>
<evidence type="ECO:0000313" key="1">
    <source>
        <dbReference type="EMBL" id="RNA01577.1"/>
    </source>
</evidence>
<evidence type="ECO:0000313" key="2">
    <source>
        <dbReference type="Proteomes" id="UP000276133"/>
    </source>
</evidence>
<organism evidence="1 2">
    <name type="scientific">Brachionus plicatilis</name>
    <name type="common">Marine rotifer</name>
    <name type="synonym">Brachionus muelleri</name>
    <dbReference type="NCBI Taxonomy" id="10195"/>
    <lineage>
        <taxon>Eukaryota</taxon>
        <taxon>Metazoa</taxon>
        <taxon>Spiralia</taxon>
        <taxon>Gnathifera</taxon>
        <taxon>Rotifera</taxon>
        <taxon>Eurotatoria</taxon>
        <taxon>Monogononta</taxon>
        <taxon>Pseudotrocha</taxon>
        <taxon>Ploima</taxon>
        <taxon>Brachionidae</taxon>
        <taxon>Brachionus</taxon>
    </lineage>
</organism>
<name>A0A3M7PQZ5_BRAPC</name>
<keyword evidence="2" id="KW-1185">Reference proteome</keyword>
<proteinExistence type="predicted"/>
<comment type="caution">
    <text evidence="1">The sequence shown here is derived from an EMBL/GenBank/DDBJ whole genome shotgun (WGS) entry which is preliminary data.</text>
</comment>
<accession>A0A3M7PQZ5</accession>
<sequence>MDPKIGSFLALYETCAFIVACYNYSLELVVQTLFKANFTFFFPKNFIFFAVSILERFNLKLPRSPELITHGLEHFCLLKEQKYLNDR</sequence>
<dbReference type="EMBL" id="REGN01009254">
    <property type="protein sequence ID" value="RNA01577.1"/>
    <property type="molecule type" value="Genomic_DNA"/>
</dbReference>
<dbReference type="Proteomes" id="UP000276133">
    <property type="component" value="Unassembled WGS sequence"/>
</dbReference>